<proteinExistence type="predicted"/>
<keyword evidence="2" id="KW-1185">Reference proteome</keyword>
<dbReference type="AlphaFoldDB" id="A0A4Z1GH66"/>
<dbReference type="Proteomes" id="UP000297814">
    <property type="component" value="Unassembled WGS sequence"/>
</dbReference>
<sequence>MTLLFHLHDEYSRSETVKPKSSNRTAFMNVPASRTKSPKMCLSSDICTAKVVMSTTRKNGINGTSDLCWNAGYRFSDGKAIPAWSLTSDILKFGSDDASYA</sequence>
<protein>
    <submittedName>
        <fullName evidence="1">Uncharacterized protein</fullName>
    </submittedName>
</protein>
<organism evidence="1 2">
    <name type="scientific">Botrytis hyacinthi</name>
    <dbReference type="NCBI Taxonomy" id="278943"/>
    <lineage>
        <taxon>Eukaryota</taxon>
        <taxon>Fungi</taxon>
        <taxon>Dikarya</taxon>
        <taxon>Ascomycota</taxon>
        <taxon>Pezizomycotina</taxon>
        <taxon>Leotiomycetes</taxon>
        <taxon>Helotiales</taxon>
        <taxon>Sclerotiniaceae</taxon>
        <taxon>Botrytis</taxon>
    </lineage>
</organism>
<dbReference type="EMBL" id="PQXK01000155">
    <property type="protein sequence ID" value="TGO35538.1"/>
    <property type="molecule type" value="Genomic_DNA"/>
</dbReference>
<gene>
    <name evidence="1" type="ORF">BHYA_0155g00290</name>
</gene>
<comment type="caution">
    <text evidence="1">The sequence shown here is derived from an EMBL/GenBank/DDBJ whole genome shotgun (WGS) entry which is preliminary data.</text>
</comment>
<accession>A0A4Z1GH66</accession>
<evidence type="ECO:0000313" key="1">
    <source>
        <dbReference type="EMBL" id="TGO35538.1"/>
    </source>
</evidence>
<reference evidence="1 2" key="1">
    <citation type="submission" date="2017-12" db="EMBL/GenBank/DDBJ databases">
        <title>Comparative genomics of Botrytis spp.</title>
        <authorList>
            <person name="Valero-Jimenez C.A."/>
            <person name="Tapia P."/>
            <person name="Veloso J."/>
            <person name="Silva-Moreno E."/>
            <person name="Staats M."/>
            <person name="Valdes J.H."/>
            <person name="Van Kan J.A.L."/>
        </authorList>
    </citation>
    <scope>NUCLEOTIDE SEQUENCE [LARGE SCALE GENOMIC DNA]</scope>
    <source>
        <strain evidence="1 2">Bh0001</strain>
    </source>
</reference>
<evidence type="ECO:0000313" key="2">
    <source>
        <dbReference type="Proteomes" id="UP000297814"/>
    </source>
</evidence>
<name>A0A4Z1GH66_9HELO</name>